<evidence type="ECO:0000313" key="7">
    <source>
        <dbReference type="EMBL" id="OGC65529.1"/>
    </source>
</evidence>
<dbReference type="GO" id="GO:0071555">
    <property type="term" value="P:cell wall organization"/>
    <property type="evidence" value="ECO:0007669"/>
    <property type="project" value="UniProtKB-KW"/>
</dbReference>
<keyword evidence="5" id="KW-0012">Acyltransferase</keyword>
<evidence type="ECO:0000256" key="1">
    <source>
        <dbReference type="ARBA" id="ARBA00009943"/>
    </source>
</evidence>
<dbReference type="GO" id="GO:0009252">
    <property type="term" value="P:peptidoglycan biosynthetic process"/>
    <property type="evidence" value="ECO:0007669"/>
    <property type="project" value="UniProtKB-KW"/>
</dbReference>
<proteinExistence type="inferred from homology"/>
<sequence>MSNKNRDLRQSVGWGKYLQHLGWSVEEIKNKKPGIKIYIKKIPFLGAVIKIQRPAEIPPIEEIDRIAKKHRALFVKIEPVGNAQSAFRREGGFSSQEPVAGFEPDPTPNLPTRTIQVDLSKTEEELWKNLSQDARQSVRKAQSYKLQVASFKWGEPGFEKALNEFHRLLKETGHRQKFWTGDYAQLKAKADAFQKDCLVFLVFPNKSINQPIAGALVLLTGDTASFRKETSRSLEGTAFYHHTASNETGRKLFAPYILMWEIIKEIKGRKPGIGHLEFEGIVDPRFPQTKRWEGFTVFKRKWGGDEIEFPAPLIKHYHPLVKAFFALSRKIAVG</sequence>
<keyword evidence="4" id="KW-0573">Peptidoglycan synthesis</keyword>
<evidence type="ECO:0008006" key="9">
    <source>
        <dbReference type="Google" id="ProtNLM"/>
    </source>
</evidence>
<gene>
    <name evidence="7" type="ORF">A3J33_02925</name>
</gene>
<evidence type="ECO:0000256" key="6">
    <source>
        <dbReference type="ARBA" id="ARBA00023316"/>
    </source>
</evidence>
<name>A0A1F4W820_UNCKA</name>
<reference evidence="7 8" key="1">
    <citation type="journal article" date="2016" name="Nat. Commun.">
        <title>Thousands of microbial genomes shed light on interconnected biogeochemical processes in an aquifer system.</title>
        <authorList>
            <person name="Anantharaman K."/>
            <person name="Brown C.T."/>
            <person name="Hug L.A."/>
            <person name="Sharon I."/>
            <person name="Castelle C.J."/>
            <person name="Probst A.J."/>
            <person name="Thomas B.C."/>
            <person name="Singh A."/>
            <person name="Wilkins M.J."/>
            <person name="Karaoz U."/>
            <person name="Brodie E.L."/>
            <person name="Williams K.H."/>
            <person name="Hubbard S.S."/>
            <person name="Banfield J.F."/>
        </authorList>
    </citation>
    <scope>NUCLEOTIDE SEQUENCE [LARGE SCALE GENOMIC DNA]</scope>
</reference>
<keyword evidence="6" id="KW-0961">Cell wall biogenesis/degradation</keyword>
<dbReference type="SUPFAM" id="SSF55729">
    <property type="entry name" value="Acyl-CoA N-acyltransferases (Nat)"/>
    <property type="match status" value="1"/>
</dbReference>
<dbReference type="Proteomes" id="UP000176492">
    <property type="component" value="Unassembled WGS sequence"/>
</dbReference>
<protein>
    <recommendedName>
        <fullName evidence="9">BioF2-like acetyltransferase domain-containing protein</fullName>
    </recommendedName>
</protein>
<dbReference type="PANTHER" id="PTHR36174:SF1">
    <property type="entry name" value="LIPID II:GLYCINE GLYCYLTRANSFERASE"/>
    <property type="match status" value="1"/>
</dbReference>
<evidence type="ECO:0000256" key="3">
    <source>
        <dbReference type="ARBA" id="ARBA00022960"/>
    </source>
</evidence>
<comment type="similarity">
    <text evidence="1">Belongs to the FemABX family.</text>
</comment>
<dbReference type="InterPro" id="IPR050644">
    <property type="entry name" value="PG_Glycine_Bridge_Synth"/>
</dbReference>
<evidence type="ECO:0000256" key="2">
    <source>
        <dbReference type="ARBA" id="ARBA00022679"/>
    </source>
</evidence>
<accession>A0A1F4W820</accession>
<dbReference type="PANTHER" id="PTHR36174">
    <property type="entry name" value="LIPID II:GLYCINE GLYCYLTRANSFERASE"/>
    <property type="match status" value="1"/>
</dbReference>
<dbReference type="GO" id="GO:0008360">
    <property type="term" value="P:regulation of cell shape"/>
    <property type="evidence" value="ECO:0007669"/>
    <property type="project" value="UniProtKB-KW"/>
</dbReference>
<keyword evidence="2" id="KW-0808">Transferase</keyword>
<dbReference type="Pfam" id="PF02388">
    <property type="entry name" value="FemAB"/>
    <property type="match status" value="1"/>
</dbReference>
<dbReference type="AlphaFoldDB" id="A0A1F4W820"/>
<evidence type="ECO:0000313" key="8">
    <source>
        <dbReference type="Proteomes" id="UP000176492"/>
    </source>
</evidence>
<dbReference type="InterPro" id="IPR016181">
    <property type="entry name" value="Acyl_CoA_acyltransferase"/>
</dbReference>
<keyword evidence="3" id="KW-0133">Cell shape</keyword>
<evidence type="ECO:0000256" key="5">
    <source>
        <dbReference type="ARBA" id="ARBA00023315"/>
    </source>
</evidence>
<comment type="caution">
    <text evidence="7">The sequence shown here is derived from an EMBL/GenBank/DDBJ whole genome shotgun (WGS) entry which is preliminary data.</text>
</comment>
<dbReference type="Gene3D" id="3.40.630.30">
    <property type="match status" value="1"/>
</dbReference>
<organism evidence="7 8">
    <name type="scientific">candidate division WWE3 bacterium RIFCSPLOWO2_02_FULL_53_10</name>
    <dbReference type="NCBI Taxonomy" id="1802629"/>
    <lineage>
        <taxon>Bacteria</taxon>
        <taxon>Katanobacteria</taxon>
    </lineage>
</organism>
<dbReference type="InterPro" id="IPR003447">
    <property type="entry name" value="FEMABX"/>
</dbReference>
<dbReference type="EMBL" id="MEVM01000145">
    <property type="protein sequence ID" value="OGC65529.1"/>
    <property type="molecule type" value="Genomic_DNA"/>
</dbReference>
<evidence type="ECO:0000256" key="4">
    <source>
        <dbReference type="ARBA" id="ARBA00022984"/>
    </source>
</evidence>
<dbReference type="GO" id="GO:0016755">
    <property type="term" value="F:aminoacyltransferase activity"/>
    <property type="evidence" value="ECO:0007669"/>
    <property type="project" value="InterPro"/>
</dbReference>
<dbReference type="PROSITE" id="PS51191">
    <property type="entry name" value="FEMABX"/>
    <property type="match status" value="1"/>
</dbReference>